<dbReference type="PANTHER" id="PTHR11933:SF5">
    <property type="entry name" value="MITOCHONDRIAL TRNA-SPECIFIC 2-THIOURIDYLASE 1"/>
    <property type="match status" value="1"/>
</dbReference>
<evidence type="ECO:0000313" key="13">
    <source>
        <dbReference type="Proteomes" id="UP001205890"/>
    </source>
</evidence>
<dbReference type="Pfam" id="PF20259">
    <property type="entry name" value="tRNA_Me_trans_M"/>
    <property type="match status" value="1"/>
</dbReference>
<evidence type="ECO:0000256" key="1">
    <source>
        <dbReference type="ARBA" id="ARBA00022555"/>
    </source>
</evidence>
<feature type="region of interest" description="Interaction with tRNA" evidence="9">
    <location>
        <begin position="160"/>
        <end position="162"/>
    </location>
</feature>
<evidence type="ECO:0000256" key="2">
    <source>
        <dbReference type="ARBA" id="ARBA00022679"/>
    </source>
</evidence>
<feature type="binding site" evidence="9">
    <location>
        <position position="137"/>
    </location>
    <ligand>
        <name>ATP</name>
        <dbReference type="ChEBI" id="CHEBI:30616"/>
    </ligand>
</feature>
<dbReference type="NCBIfam" id="NF001138">
    <property type="entry name" value="PRK00143.1"/>
    <property type="match status" value="1"/>
</dbReference>
<feature type="domain" description="tRNA-specific 2-thiouridylase MnmA-like C-terminal" evidence="10">
    <location>
        <begin position="290"/>
        <end position="372"/>
    </location>
</feature>
<sequence length="393" mass="42251">MLNSLDLPGRPQDTRVVVAMSGGVDSSVVAALLKREGYDVVGVTLQLYDHGAAQHRAGSCCAGQDIHDARRVAEALGIPHYVLDYESRFRDEVIDRFVESYMAGETPVPCIECNRQIKFRDLLDTARDLGAAALATGHYIASRALPGGGRGLFRALDADRDQSYFLYATTREQLDLLRFPLGEMPKSAVRALAHEIGLSVADKHDSQDICFVPTGRYTDVIEKLKPEAAAPGDIVHLDGRVLGRHAGVMHYTVGQRRGLGIASGEALYVVRIDGEAGRVVVGPREALATRTIRLRDVNWLGDAPLSSLPEAGLEVAVRVRSTRAPQPALLRMRAGGLEAELADGEYGVSPGQACVFYDSAEGRARVLGGGVIRPAPVLSATPARRPAETLSRA</sequence>
<feature type="binding site" evidence="9">
    <location>
        <begin position="19"/>
        <end position="26"/>
    </location>
    <ligand>
        <name>ATP</name>
        <dbReference type="ChEBI" id="CHEBI:30616"/>
    </ligand>
</feature>
<dbReference type="PANTHER" id="PTHR11933">
    <property type="entry name" value="TRNA 5-METHYLAMINOMETHYL-2-THIOURIDYLATE -METHYLTRANSFERASE"/>
    <property type="match status" value="1"/>
</dbReference>
<dbReference type="InterPro" id="IPR014729">
    <property type="entry name" value="Rossmann-like_a/b/a_fold"/>
</dbReference>
<evidence type="ECO:0000256" key="4">
    <source>
        <dbReference type="ARBA" id="ARBA00022741"/>
    </source>
</evidence>
<keyword evidence="9" id="KW-0963">Cytoplasm</keyword>
<accession>A0ABT1L684</accession>
<dbReference type="Gene3D" id="2.40.30.10">
    <property type="entry name" value="Translation factors"/>
    <property type="match status" value="1"/>
</dbReference>
<evidence type="ECO:0000256" key="8">
    <source>
        <dbReference type="ARBA" id="ARBA00051542"/>
    </source>
</evidence>
<dbReference type="HAMAP" id="MF_00144">
    <property type="entry name" value="tRNA_thiouridyl_MnmA"/>
    <property type="match status" value="1"/>
</dbReference>
<feature type="site" description="Interaction with tRNA" evidence="9">
    <location>
        <position position="138"/>
    </location>
</feature>
<dbReference type="InterPro" id="IPR046885">
    <property type="entry name" value="MnmA-like_C"/>
</dbReference>
<evidence type="ECO:0000256" key="7">
    <source>
        <dbReference type="ARBA" id="ARBA00023157"/>
    </source>
</evidence>
<evidence type="ECO:0000256" key="6">
    <source>
        <dbReference type="ARBA" id="ARBA00022884"/>
    </source>
</evidence>
<organism evidence="12 13">
    <name type="scientific">Alsobacter ponti</name>
    <dbReference type="NCBI Taxonomy" id="2962936"/>
    <lineage>
        <taxon>Bacteria</taxon>
        <taxon>Pseudomonadati</taxon>
        <taxon>Pseudomonadota</taxon>
        <taxon>Alphaproteobacteria</taxon>
        <taxon>Hyphomicrobiales</taxon>
        <taxon>Alsobacteraceae</taxon>
        <taxon>Alsobacter</taxon>
    </lineage>
</organism>
<keyword evidence="3 9" id="KW-0819">tRNA processing</keyword>
<comment type="catalytic activity">
    <reaction evidence="8 9">
        <text>S-sulfanyl-L-cysteinyl-[protein] + uridine(34) in tRNA + AH2 + ATP = 2-thiouridine(34) in tRNA + L-cysteinyl-[protein] + A + AMP + diphosphate + H(+)</text>
        <dbReference type="Rhea" id="RHEA:47032"/>
        <dbReference type="Rhea" id="RHEA-COMP:10131"/>
        <dbReference type="Rhea" id="RHEA-COMP:11726"/>
        <dbReference type="Rhea" id="RHEA-COMP:11727"/>
        <dbReference type="Rhea" id="RHEA-COMP:11728"/>
        <dbReference type="ChEBI" id="CHEBI:13193"/>
        <dbReference type="ChEBI" id="CHEBI:15378"/>
        <dbReference type="ChEBI" id="CHEBI:17499"/>
        <dbReference type="ChEBI" id="CHEBI:29950"/>
        <dbReference type="ChEBI" id="CHEBI:30616"/>
        <dbReference type="ChEBI" id="CHEBI:33019"/>
        <dbReference type="ChEBI" id="CHEBI:61963"/>
        <dbReference type="ChEBI" id="CHEBI:65315"/>
        <dbReference type="ChEBI" id="CHEBI:87170"/>
        <dbReference type="ChEBI" id="CHEBI:456215"/>
        <dbReference type="EC" id="2.8.1.13"/>
    </reaction>
</comment>
<dbReference type="GO" id="GO:0103016">
    <property type="term" value="F:tRNA-uridine 2-sulfurtransferase activity"/>
    <property type="evidence" value="ECO:0007669"/>
    <property type="project" value="UniProtKB-EC"/>
</dbReference>
<feature type="site" description="Interaction with tRNA" evidence="9">
    <location>
        <position position="352"/>
    </location>
</feature>
<dbReference type="SUPFAM" id="SSF52402">
    <property type="entry name" value="Adenine nucleotide alpha hydrolases-like"/>
    <property type="match status" value="1"/>
</dbReference>
<dbReference type="Gene3D" id="2.30.30.280">
    <property type="entry name" value="Adenine nucleotide alpha hydrolases-like domains"/>
    <property type="match status" value="1"/>
</dbReference>
<feature type="binding site" evidence="9">
    <location>
        <position position="45"/>
    </location>
    <ligand>
        <name>ATP</name>
        <dbReference type="ChEBI" id="CHEBI:30616"/>
    </ligand>
</feature>
<proteinExistence type="inferred from homology"/>
<reference evidence="12 13" key="1">
    <citation type="submission" date="2022-07" db="EMBL/GenBank/DDBJ databases">
        <authorList>
            <person name="Li W.-J."/>
            <person name="Deng Q.-Q."/>
        </authorList>
    </citation>
    <scope>NUCLEOTIDE SEQUENCE [LARGE SCALE GENOMIC DNA]</scope>
    <source>
        <strain evidence="12 13">SYSU M60028</strain>
    </source>
</reference>
<comment type="caution">
    <text evidence="12">The sequence shown here is derived from an EMBL/GenBank/DDBJ whole genome shotgun (WGS) entry which is preliminary data.</text>
</comment>
<name>A0ABT1L684_9HYPH</name>
<dbReference type="Gene3D" id="3.40.50.620">
    <property type="entry name" value="HUPs"/>
    <property type="match status" value="1"/>
</dbReference>
<comment type="caution">
    <text evidence="9">Lacks conserved residue(s) required for the propagation of feature annotation.</text>
</comment>
<feature type="domain" description="tRNA-specific 2-thiouridylase MnmA-like central" evidence="11">
    <location>
        <begin position="228"/>
        <end position="282"/>
    </location>
</feature>
<keyword evidence="13" id="KW-1185">Reference proteome</keyword>
<keyword evidence="1 9" id="KW-0820">tRNA-binding</keyword>
<keyword evidence="5 9" id="KW-0067">ATP-binding</keyword>
<dbReference type="Pfam" id="PF20258">
    <property type="entry name" value="tRNA_Me_trans_C"/>
    <property type="match status" value="1"/>
</dbReference>
<keyword evidence="2 9" id="KW-0808">Transferase</keyword>
<comment type="similarity">
    <text evidence="9">Belongs to the MnmA/TRMU family.</text>
</comment>
<dbReference type="NCBIfam" id="TIGR00420">
    <property type="entry name" value="trmU"/>
    <property type="match status" value="1"/>
</dbReference>
<keyword evidence="7 9" id="KW-1015">Disulfide bond</keyword>
<feature type="active site" description="Cysteine persulfide intermediate" evidence="9">
    <location>
        <position position="210"/>
    </location>
</feature>
<dbReference type="InterPro" id="IPR046884">
    <property type="entry name" value="MnmA-like_central"/>
</dbReference>
<comment type="subcellular location">
    <subcellularLocation>
        <location evidence="9">Cytoplasm</location>
    </subcellularLocation>
</comment>
<keyword evidence="6 9" id="KW-0694">RNA-binding</keyword>
<evidence type="ECO:0000256" key="9">
    <source>
        <dbReference type="HAMAP-Rule" id="MF_00144"/>
    </source>
</evidence>
<dbReference type="EMBL" id="JANCLU010000001">
    <property type="protein sequence ID" value="MCP8936887.1"/>
    <property type="molecule type" value="Genomic_DNA"/>
</dbReference>
<keyword evidence="4 9" id="KW-0547">Nucleotide-binding</keyword>
<evidence type="ECO:0000313" key="12">
    <source>
        <dbReference type="EMBL" id="MCP8936887.1"/>
    </source>
</evidence>
<dbReference type="Pfam" id="PF03054">
    <property type="entry name" value="tRNA_Me_trans"/>
    <property type="match status" value="1"/>
</dbReference>
<feature type="disulfide bond" description="Alternate" evidence="9">
    <location>
        <begin position="113"/>
        <end position="210"/>
    </location>
</feature>
<dbReference type="EC" id="2.8.1.13" evidence="9"/>
<evidence type="ECO:0000259" key="11">
    <source>
        <dbReference type="Pfam" id="PF20259"/>
    </source>
</evidence>
<dbReference type="InterPro" id="IPR004506">
    <property type="entry name" value="MnmA-like"/>
</dbReference>
<gene>
    <name evidence="9 12" type="primary">mnmA</name>
    <name evidence="12" type="ORF">NK718_00010</name>
</gene>
<dbReference type="CDD" id="cd01998">
    <property type="entry name" value="MnmA_TRMU-like"/>
    <property type="match status" value="1"/>
</dbReference>
<dbReference type="RefSeq" id="WP_254737246.1">
    <property type="nucleotide sequence ID" value="NZ_JANCLU010000001.1"/>
</dbReference>
<comment type="function">
    <text evidence="9">Catalyzes the 2-thiolation of uridine at the wobble position (U34) of tRNA, leading to the formation of s(2)U34.</text>
</comment>
<evidence type="ECO:0000256" key="5">
    <source>
        <dbReference type="ARBA" id="ARBA00022840"/>
    </source>
</evidence>
<protein>
    <recommendedName>
        <fullName evidence="9">tRNA-specific 2-thiouridylase MnmA</fullName>
        <ecNumber evidence="9">2.8.1.13</ecNumber>
    </recommendedName>
</protein>
<evidence type="ECO:0000256" key="3">
    <source>
        <dbReference type="ARBA" id="ARBA00022694"/>
    </source>
</evidence>
<evidence type="ECO:0000259" key="10">
    <source>
        <dbReference type="Pfam" id="PF20258"/>
    </source>
</evidence>
<feature type="active site" description="Nucleophile" evidence="9">
    <location>
        <position position="113"/>
    </location>
</feature>
<dbReference type="Proteomes" id="UP001205890">
    <property type="component" value="Unassembled WGS sequence"/>
</dbReference>
<dbReference type="InterPro" id="IPR023382">
    <property type="entry name" value="MnmA-like_central_sf"/>
</dbReference>